<dbReference type="GO" id="GO:0003676">
    <property type="term" value="F:nucleic acid binding"/>
    <property type="evidence" value="ECO:0007669"/>
    <property type="project" value="InterPro"/>
</dbReference>
<dbReference type="GO" id="GO:0042273">
    <property type="term" value="P:ribosomal large subunit biogenesis"/>
    <property type="evidence" value="ECO:0007669"/>
    <property type="project" value="TreeGrafter"/>
</dbReference>
<feature type="compositionally biased region" description="Basic and acidic residues" evidence="10">
    <location>
        <begin position="300"/>
        <end position="312"/>
    </location>
</feature>
<dbReference type="GO" id="GO:0030687">
    <property type="term" value="C:preribosome, large subunit precursor"/>
    <property type="evidence" value="ECO:0007669"/>
    <property type="project" value="TreeGrafter"/>
</dbReference>
<accession>A0A1X2IZY8</accession>
<dbReference type="PROSITE" id="PS50157">
    <property type="entry name" value="ZINC_FINGER_C2H2_2"/>
    <property type="match status" value="1"/>
</dbReference>
<keyword evidence="7" id="KW-0862">Zinc</keyword>
<dbReference type="Pfam" id="PF12171">
    <property type="entry name" value="zf-C2H2_jaz"/>
    <property type="match status" value="1"/>
</dbReference>
<dbReference type="PANTHER" id="PTHR13182">
    <property type="entry name" value="ZINC FINGER PROTEIN 622"/>
    <property type="match status" value="1"/>
</dbReference>
<name>A0A1X2IZY8_9FUNG</name>
<dbReference type="SUPFAM" id="SSF57667">
    <property type="entry name" value="beta-beta-alpha zinc fingers"/>
    <property type="match status" value="3"/>
</dbReference>
<evidence type="ECO:0000256" key="10">
    <source>
        <dbReference type="SAM" id="MobiDB-lite"/>
    </source>
</evidence>
<evidence type="ECO:0000256" key="9">
    <source>
        <dbReference type="PROSITE-ProRule" id="PRU00042"/>
    </source>
</evidence>
<evidence type="ECO:0000313" key="12">
    <source>
        <dbReference type="EMBL" id="ORZ24281.1"/>
    </source>
</evidence>
<evidence type="ECO:0000256" key="5">
    <source>
        <dbReference type="ARBA" id="ARBA00022737"/>
    </source>
</evidence>
<gene>
    <name evidence="12" type="ORF">BCR42DRAFT_402602</name>
</gene>
<keyword evidence="5" id="KW-0677">Repeat</keyword>
<dbReference type="InterPro" id="IPR040025">
    <property type="entry name" value="Znf622/Rei1/Reh1"/>
</dbReference>
<evidence type="ECO:0000313" key="13">
    <source>
        <dbReference type="Proteomes" id="UP000193560"/>
    </source>
</evidence>
<protein>
    <submittedName>
        <fullName evidence="12">C2H2 type zinc-finger-domain-containing protein</fullName>
    </submittedName>
</protein>
<reference evidence="12 13" key="1">
    <citation type="submission" date="2016-07" db="EMBL/GenBank/DDBJ databases">
        <title>Pervasive Adenine N6-methylation of Active Genes in Fungi.</title>
        <authorList>
            <consortium name="DOE Joint Genome Institute"/>
            <person name="Mondo S.J."/>
            <person name="Dannebaum R.O."/>
            <person name="Kuo R.C."/>
            <person name="Labutti K."/>
            <person name="Haridas S."/>
            <person name="Kuo A."/>
            <person name="Salamov A."/>
            <person name="Ahrendt S.R."/>
            <person name="Lipzen A."/>
            <person name="Sullivan W."/>
            <person name="Andreopoulos W.B."/>
            <person name="Clum A."/>
            <person name="Lindquist E."/>
            <person name="Daum C."/>
            <person name="Ramamoorthy G.K."/>
            <person name="Gryganskyi A."/>
            <person name="Culley D."/>
            <person name="Magnuson J.K."/>
            <person name="James T.Y."/>
            <person name="O'Malley M.A."/>
            <person name="Stajich J.E."/>
            <person name="Spatafora J.W."/>
            <person name="Visel A."/>
            <person name="Grigoriev I.V."/>
        </authorList>
    </citation>
    <scope>NUCLEOTIDE SEQUENCE [LARGE SCALE GENOMIC DNA]</scope>
    <source>
        <strain evidence="12 13">NRRL 1336</strain>
    </source>
</reference>
<comment type="similarity">
    <text evidence="8">Belongs to the REI1 family.</text>
</comment>
<evidence type="ECO:0000256" key="3">
    <source>
        <dbReference type="ARBA" id="ARBA00022517"/>
    </source>
</evidence>
<dbReference type="InterPro" id="IPR036236">
    <property type="entry name" value="Znf_C2H2_sf"/>
</dbReference>
<dbReference type="AlphaFoldDB" id="A0A1X2IZY8"/>
<dbReference type="SMART" id="SM00451">
    <property type="entry name" value="ZnF_U1"/>
    <property type="match status" value="3"/>
</dbReference>
<dbReference type="InterPro" id="IPR013087">
    <property type="entry name" value="Znf_C2H2_type"/>
</dbReference>
<evidence type="ECO:0000256" key="8">
    <source>
        <dbReference type="ARBA" id="ARBA00034126"/>
    </source>
</evidence>
<keyword evidence="3" id="KW-0690">Ribosome biogenesis</keyword>
<evidence type="ECO:0000256" key="6">
    <source>
        <dbReference type="ARBA" id="ARBA00022771"/>
    </source>
</evidence>
<feature type="region of interest" description="Disordered" evidence="10">
    <location>
        <begin position="105"/>
        <end position="135"/>
    </location>
</feature>
<feature type="region of interest" description="Disordered" evidence="10">
    <location>
        <begin position="296"/>
        <end position="320"/>
    </location>
</feature>
<dbReference type="Gene3D" id="3.30.160.60">
    <property type="entry name" value="Classic Zinc Finger"/>
    <property type="match status" value="1"/>
</dbReference>
<dbReference type="OrthoDB" id="19329at2759"/>
<dbReference type="GO" id="GO:0005737">
    <property type="term" value="C:cytoplasm"/>
    <property type="evidence" value="ECO:0007669"/>
    <property type="project" value="UniProtKB-SubCell"/>
</dbReference>
<dbReference type="STRING" id="90262.A0A1X2IZY8"/>
<feature type="domain" description="C2H2-type" evidence="11">
    <location>
        <begin position="86"/>
        <end position="115"/>
    </location>
</feature>
<evidence type="ECO:0000256" key="1">
    <source>
        <dbReference type="ARBA" id="ARBA00004496"/>
    </source>
</evidence>
<dbReference type="Pfam" id="PF12756">
    <property type="entry name" value="zf-C2H2_2"/>
    <property type="match status" value="1"/>
</dbReference>
<dbReference type="GO" id="GO:0008270">
    <property type="term" value="F:zinc ion binding"/>
    <property type="evidence" value="ECO:0007669"/>
    <property type="project" value="UniProtKB-KW"/>
</dbReference>
<keyword evidence="13" id="KW-1185">Reference proteome</keyword>
<proteinExistence type="inferred from homology"/>
<evidence type="ECO:0000259" key="11">
    <source>
        <dbReference type="PROSITE" id="PS50157"/>
    </source>
</evidence>
<comment type="subcellular location">
    <subcellularLocation>
        <location evidence="1">Cytoplasm</location>
    </subcellularLocation>
</comment>
<organism evidence="12 13">
    <name type="scientific">Absidia repens</name>
    <dbReference type="NCBI Taxonomy" id="90262"/>
    <lineage>
        <taxon>Eukaryota</taxon>
        <taxon>Fungi</taxon>
        <taxon>Fungi incertae sedis</taxon>
        <taxon>Mucoromycota</taxon>
        <taxon>Mucoromycotina</taxon>
        <taxon>Mucoromycetes</taxon>
        <taxon>Mucorales</taxon>
        <taxon>Cunninghamellaceae</taxon>
        <taxon>Absidia</taxon>
    </lineage>
</organism>
<keyword evidence="4" id="KW-0479">Metal-binding</keyword>
<dbReference type="Proteomes" id="UP000193560">
    <property type="component" value="Unassembled WGS sequence"/>
</dbReference>
<comment type="caution">
    <text evidence="12">The sequence shown here is derived from an EMBL/GenBank/DDBJ whole genome shotgun (WGS) entry which is preliminary data.</text>
</comment>
<dbReference type="PANTHER" id="PTHR13182:SF8">
    <property type="entry name" value="CYTOPLASMIC 60S SUBUNIT BIOGENESIS FACTOR ZNF622"/>
    <property type="match status" value="1"/>
</dbReference>
<feature type="compositionally biased region" description="Polar residues" evidence="10">
    <location>
        <begin position="126"/>
        <end position="135"/>
    </location>
</feature>
<evidence type="ECO:0000256" key="7">
    <source>
        <dbReference type="ARBA" id="ARBA00022833"/>
    </source>
</evidence>
<dbReference type="InterPro" id="IPR022755">
    <property type="entry name" value="Znf_C2H2_jaz"/>
</dbReference>
<dbReference type="PROSITE" id="PS00028">
    <property type="entry name" value="ZINC_FINGER_C2H2_1"/>
    <property type="match status" value="2"/>
</dbReference>
<dbReference type="InterPro" id="IPR003604">
    <property type="entry name" value="Matrin/U1-like-C_Znf_C2H2"/>
</dbReference>
<keyword evidence="6 9" id="KW-0863">Zinc-finger</keyword>
<evidence type="ECO:0000256" key="4">
    <source>
        <dbReference type="ARBA" id="ARBA00022723"/>
    </source>
</evidence>
<sequence>MSLVQTLPIHSEPRQSKTSQFTCISCQAVFPSSELQRAHYRTDWHKYNLKRKMADLAAVTAYQFNEKVLAQQIKGQDEKERAGIIFCCAICRKSYATEQAYENHMRSKKHRDNEMQQEALPHEDTQMTGPTGRSTAATTPMDYSATFSVDEGYSTTTTLRCLFCNENQDQFDANLHHMSKCHGFFLPDAEYLVNAEGLVQYLSTKIQTDFSCLYCNKELKSAQAAMTHMVDKGHCKMAYDESEDVDALLQYYDFGTMTDDDSNEAIVDTEKSQNGELVLQNGIRLGNRRLLKHYRRKQRSNYDAHDDERSNLGDEENDDSSKLSIISVMDQRETQQIQHQQIAWKNRQERRHPNLAISNGEFENHQSKTASGIKEAAKKMTYQYHVGVKNNASSTLRFRTHNPI</sequence>
<keyword evidence="2" id="KW-0963">Cytoplasm</keyword>
<dbReference type="SMART" id="SM00355">
    <property type="entry name" value="ZnF_C2H2"/>
    <property type="match status" value="4"/>
</dbReference>
<dbReference type="EMBL" id="MCGE01000002">
    <property type="protein sequence ID" value="ORZ24281.1"/>
    <property type="molecule type" value="Genomic_DNA"/>
</dbReference>
<evidence type="ECO:0000256" key="2">
    <source>
        <dbReference type="ARBA" id="ARBA00022490"/>
    </source>
</evidence>
<dbReference type="InterPro" id="IPR041661">
    <property type="entry name" value="ZN622/Rei1/Reh1_Znf-C2H2"/>
</dbReference>